<dbReference type="InterPro" id="IPR001441">
    <property type="entry name" value="UPP_synth-like"/>
</dbReference>
<dbReference type="GO" id="GO:0005829">
    <property type="term" value="C:cytosol"/>
    <property type="evidence" value="ECO:0007669"/>
    <property type="project" value="TreeGrafter"/>
</dbReference>
<dbReference type="RefSeq" id="WP_146985731.1">
    <property type="nucleotide sequence ID" value="NZ_VITY01000003.1"/>
</dbReference>
<name>A0A560MCT1_9BRAD</name>
<dbReference type="GO" id="GO:0000287">
    <property type="term" value="F:magnesium ion binding"/>
    <property type="evidence" value="ECO:0007669"/>
    <property type="project" value="UniProtKB-UniRule"/>
</dbReference>
<dbReference type="InterPro" id="IPR018520">
    <property type="entry name" value="UPP_synth-like_CS"/>
</dbReference>
<dbReference type="FunFam" id="3.40.1180.10:FF:000001">
    <property type="entry name" value="(2E,6E)-farnesyl-diphosphate-specific ditrans,polycis-undecaprenyl-diphosphate synthase"/>
    <property type="match status" value="1"/>
</dbReference>
<evidence type="ECO:0000313" key="3">
    <source>
        <dbReference type="EMBL" id="TWC05427.1"/>
    </source>
</evidence>
<protein>
    <recommendedName>
        <fullName evidence="2">Isoprenyl transferase</fullName>
        <ecNumber evidence="2">2.5.1.-</ecNumber>
    </recommendedName>
</protein>
<comment type="caution">
    <text evidence="3">The sequence shown here is derived from an EMBL/GenBank/DDBJ whole genome shotgun (WGS) entry which is preliminary data.</text>
</comment>
<dbReference type="PROSITE" id="PS01066">
    <property type="entry name" value="UPP_SYNTHASE"/>
    <property type="match status" value="1"/>
</dbReference>
<dbReference type="EMBL" id="VITY01000003">
    <property type="protein sequence ID" value="TWC05427.1"/>
    <property type="molecule type" value="Genomic_DNA"/>
</dbReference>
<reference evidence="3 4" key="1">
    <citation type="submission" date="2019-06" db="EMBL/GenBank/DDBJ databases">
        <title>Genomic Encyclopedia of Type Strains, Phase IV (KMG-V): Genome sequencing to study the core and pangenomes of soil and plant-associated prokaryotes.</title>
        <authorList>
            <person name="Whitman W."/>
        </authorList>
    </citation>
    <scope>NUCLEOTIDE SEQUENCE [LARGE SCALE GENOMIC DNA]</scope>
    <source>
        <strain evidence="3 4">BR 10355</strain>
    </source>
</reference>
<evidence type="ECO:0000313" key="4">
    <source>
        <dbReference type="Proteomes" id="UP000321304"/>
    </source>
</evidence>
<dbReference type="GO" id="GO:0008834">
    <property type="term" value="F:ditrans,polycis-undecaprenyl-diphosphate synthase [(2E,6E)-farnesyl-diphosphate specific] activity"/>
    <property type="evidence" value="ECO:0007669"/>
    <property type="project" value="TreeGrafter"/>
</dbReference>
<feature type="active site" description="Proton acceptor" evidence="2">
    <location>
        <position position="74"/>
    </location>
</feature>
<dbReference type="NCBIfam" id="TIGR00055">
    <property type="entry name" value="uppS"/>
    <property type="match status" value="1"/>
</dbReference>
<dbReference type="STRING" id="1755647.AS156_39010"/>
<feature type="binding site" evidence="2">
    <location>
        <position position="31"/>
    </location>
    <ligand>
        <name>substrate</name>
    </ligand>
</feature>
<gene>
    <name evidence="3" type="ORF">FBZ93_103444</name>
</gene>
<sequence length="252" mass="27606">MSNAAAPATDGPDRSGGPLHVAIIMDGNGRWAASRGLPRVEGHRRGVEALRRVVRAANELGIVYLTIFSFSSENWSRPASEIGDLFGLLRRFIRNDLATLHRDGVRVRVIGERDGLDGDICALLNEAEELTRNNSKLNLVVAFNYGSRAEIAAAARRLAREVAEGKRDANSIDADTLGHYLDAPDIPDPDLIIRTSGEQRLSNFLMWQAAYSELVFVPIHWPDFDKAALEGAIAEYGKRERRFGGLAAKTGS</sequence>
<dbReference type="AlphaFoldDB" id="A0A560MCT1"/>
<dbReference type="InterPro" id="IPR036424">
    <property type="entry name" value="UPP_synth-like_sf"/>
</dbReference>
<comment type="cofactor">
    <cofactor evidence="2">
        <name>Mg(2+)</name>
        <dbReference type="ChEBI" id="CHEBI:18420"/>
    </cofactor>
    <text evidence="2">Binds 2 magnesium ions per subunit.</text>
</comment>
<feature type="binding site" evidence="2">
    <location>
        <position position="213"/>
    </location>
    <ligand>
        <name>Mg(2+)</name>
        <dbReference type="ChEBI" id="CHEBI:18420"/>
    </ligand>
</feature>
<keyword evidence="1 2" id="KW-0808">Transferase</keyword>
<feature type="binding site" evidence="2">
    <location>
        <begin position="27"/>
        <end position="30"/>
    </location>
    <ligand>
        <name>substrate</name>
    </ligand>
</feature>
<dbReference type="CDD" id="cd00475">
    <property type="entry name" value="Cis_IPPS"/>
    <property type="match status" value="1"/>
</dbReference>
<dbReference type="PANTHER" id="PTHR10291">
    <property type="entry name" value="DEHYDRODOLICHYL DIPHOSPHATE SYNTHASE FAMILY MEMBER"/>
    <property type="match status" value="1"/>
</dbReference>
<comment type="subunit">
    <text evidence="2">Homodimer.</text>
</comment>
<feature type="binding site" evidence="2">
    <location>
        <begin position="71"/>
        <end position="73"/>
    </location>
    <ligand>
        <name>substrate</name>
    </ligand>
</feature>
<dbReference type="OrthoDB" id="4191603at2"/>
<accession>A0A560MCT1</accession>
<dbReference type="HAMAP" id="MF_01139">
    <property type="entry name" value="ISPT"/>
    <property type="match status" value="1"/>
</dbReference>
<comment type="similarity">
    <text evidence="2">Belongs to the UPP synthase family.</text>
</comment>
<dbReference type="PANTHER" id="PTHR10291:SF0">
    <property type="entry name" value="DEHYDRODOLICHYL DIPHOSPHATE SYNTHASE 2"/>
    <property type="match status" value="1"/>
</dbReference>
<organism evidence="3 4">
    <name type="scientific">Bradyrhizobium macuxiense</name>
    <dbReference type="NCBI Taxonomy" id="1755647"/>
    <lineage>
        <taxon>Bacteria</taxon>
        <taxon>Pseudomonadati</taxon>
        <taxon>Pseudomonadota</taxon>
        <taxon>Alphaproteobacteria</taxon>
        <taxon>Hyphomicrobiales</taxon>
        <taxon>Nitrobacteraceae</taxon>
        <taxon>Bradyrhizobium</taxon>
    </lineage>
</organism>
<keyword evidence="4" id="KW-1185">Reference proteome</keyword>
<feature type="binding site" evidence="2">
    <location>
        <position position="75"/>
    </location>
    <ligand>
        <name>substrate</name>
    </ligand>
</feature>
<feature type="binding site" evidence="2">
    <location>
        <position position="26"/>
    </location>
    <ligand>
        <name>Mg(2+)</name>
        <dbReference type="ChEBI" id="CHEBI:18420"/>
    </ligand>
</feature>
<proteinExistence type="inferred from homology"/>
<feature type="binding site" evidence="2">
    <location>
        <position position="43"/>
    </location>
    <ligand>
        <name>substrate</name>
    </ligand>
</feature>
<feature type="active site" evidence="2">
    <location>
        <position position="26"/>
    </location>
</feature>
<keyword evidence="2" id="KW-0479">Metal-binding</keyword>
<dbReference type="Gene3D" id="3.40.1180.10">
    <property type="entry name" value="Decaprenyl diphosphate synthase-like"/>
    <property type="match status" value="1"/>
</dbReference>
<dbReference type="GO" id="GO:0016094">
    <property type="term" value="P:polyprenol biosynthetic process"/>
    <property type="evidence" value="ECO:0007669"/>
    <property type="project" value="TreeGrafter"/>
</dbReference>
<dbReference type="NCBIfam" id="NF011408">
    <property type="entry name" value="PRK14834.1"/>
    <property type="match status" value="1"/>
</dbReference>
<comment type="function">
    <text evidence="2">Catalyzes the condensation of isopentenyl diphosphate (IPP) with allylic pyrophosphates generating different type of terpenoids.</text>
</comment>
<keyword evidence="2" id="KW-0460">Magnesium</keyword>
<feature type="binding site" evidence="2">
    <location>
        <begin position="200"/>
        <end position="202"/>
    </location>
    <ligand>
        <name>substrate</name>
    </ligand>
</feature>
<evidence type="ECO:0000256" key="1">
    <source>
        <dbReference type="ARBA" id="ARBA00022679"/>
    </source>
</evidence>
<dbReference type="Proteomes" id="UP000321304">
    <property type="component" value="Unassembled WGS sequence"/>
</dbReference>
<feature type="binding site" evidence="2">
    <location>
        <position position="39"/>
    </location>
    <ligand>
        <name>substrate</name>
    </ligand>
</feature>
<dbReference type="EC" id="2.5.1.-" evidence="2"/>
<dbReference type="SUPFAM" id="SSF64005">
    <property type="entry name" value="Undecaprenyl diphosphate synthase"/>
    <property type="match status" value="1"/>
</dbReference>
<evidence type="ECO:0000256" key="2">
    <source>
        <dbReference type="HAMAP-Rule" id="MF_01139"/>
    </source>
</evidence>
<feature type="binding site" evidence="2">
    <location>
        <position position="77"/>
    </location>
    <ligand>
        <name>substrate</name>
    </ligand>
</feature>
<feature type="binding site" evidence="2">
    <location>
        <position position="194"/>
    </location>
    <ligand>
        <name>substrate</name>
    </ligand>
</feature>
<dbReference type="Pfam" id="PF01255">
    <property type="entry name" value="Prenyltransf"/>
    <property type="match status" value="1"/>
</dbReference>